<dbReference type="InParanoid" id="L9KWI0"/>
<dbReference type="PANTHER" id="PTHR10972">
    <property type="entry name" value="OXYSTEROL-BINDING PROTEIN-RELATED"/>
    <property type="match status" value="1"/>
</dbReference>
<accession>L9KWI0</accession>
<evidence type="ECO:0000313" key="5">
    <source>
        <dbReference type="EMBL" id="ELW67043.1"/>
    </source>
</evidence>
<dbReference type="Gene3D" id="2.30.29.30">
    <property type="entry name" value="Pleckstrin-homology domain (PH domain)/Phosphotyrosine-binding domain (PTB)"/>
    <property type="match status" value="1"/>
</dbReference>
<protein>
    <submittedName>
        <fullName evidence="5">Oxysterol-binding protein-related protein 9</fullName>
    </submittedName>
</protein>
<evidence type="ECO:0000256" key="1">
    <source>
        <dbReference type="ARBA" id="ARBA00022448"/>
    </source>
</evidence>
<evidence type="ECO:0000259" key="4">
    <source>
        <dbReference type="PROSITE" id="PS50003"/>
    </source>
</evidence>
<dbReference type="eggNOG" id="KOG2210">
    <property type="taxonomic scope" value="Eukaryota"/>
</dbReference>
<dbReference type="EMBL" id="KB320629">
    <property type="protein sequence ID" value="ELW67043.1"/>
    <property type="molecule type" value="Genomic_DNA"/>
</dbReference>
<feature type="domain" description="PH" evidence="4">
    <location>
        <begin position="2"/>
        <end position="177"/>
    </location>
</feature>
<keyword evidence="6" id="KW-1185">Reference proteome</keyword>
<dbReference type="PROSITE" id="PS50003">
    <property type="entry name" value="PH_DOMAIN"/>
    <property type="match status" value="1"/>
</dbReference>
<keyword evidence="1" id="KW-0813">Transport</keyword>
<dbReference type="GO" id="GO:0005794">
    <property type="term" value="C:Golgi apparatus"/>
    <property type="evidence" value="ECO:0007669"/>
    <property type="project" value="TreeGrafter"/>
</dbReference>
<keyword evidence="2" id="KW-0445">Lipid transport</keyword>
<keyword evidence="3" id="KW-0446">Lipid-binding</keyword>
<evidence type="ECO:0000256" key="3">
    <source>
        <dbReference type="ARBA" id="ARBA00023121"/>
    </source>
</evidence>
<gene>
    <name evidence="5" type="ORF">TREES_T100020422</name>
</gene>
<dbReference type="SUPFAM" id="SSF50729">
    <property type="entry name" value="PH domain-like"/>
    <property type="match status" value="1"/>
</dbReference>
<dbReference type="InterPro" id="IPR000648">
    <property type="entry name" value="Oxysterol-bd"/>
</dbReference>
<dbReference type="GO" id="GO:0016020">
    <property type="term" value="C:membrane"/>
    <property type="evidence" value="ECO:0007669"/>
    <property type="project" value="TreeGrafter"/>
</dbReference>
<dbReference type="PANTHER" id="PTHR10972:SF200">
    <property type="entry name" value="OXYSTEROL-BINDING PROTEIN-RELATED PROTEIN 9"/>
    <property type="match status" value="1"/>
</dbReference>
<dbReference type="Proteomes" id="UP000011518">
    <property type="component" value="Unassembled WGS sequence"/>
</dbReference>
<organism evidence="5 6">
    <name type="scientific">Tupaia chinensis</name>
    <name type="common">Chinese tree shrew</name>
    <name type="synonym">Tupaia belangeri chinensis</name>
    <dbReference type="NCBI Taxonomy" id="246437"/>
    <lineage>
        <taxon>Eukaryota</taxon>
        <taxon>Metazoa</taxon>
        <taxon>Chordata</taxon>
        <taxon>Craniata</taxon>
        <taxon>Vertebrata</taxon>
        <taxon>Euteleostomi</taxon>
        <taxon>Mammalia</taxon>
        <taxon>Eutheria</taxon>
        <taxon>Euarchontoglires</taxon>
        <taxon>Scandentia</taxon>
        <taxon>Tupaiidae</taxon>
        <taxon>Tupaia</taxon>
    </lineage>
</organism>
<dbReference type="InterPro" id="IPR011993">
    <property type="entry name" value="PH-like_dom_sf"/>
</dbReference>
<dbReference type="GO" id="GO:0005829">
    <property type="term" value="C:cytosol"/>
    <property type="evidence" value="ECO:0007669"/>
    <property type="project" value="TreeGrafter"/>
</dbReference>
<dbReference type="InterPro" id="IPR001849">
    <property type="entry name" value="PH_domain"/>
</dbReference>
<reference evidence="6" key="2">
    <citation type="journal article" date="2013" name="Nat. Commun.">
        <title>Genome of the Chinese tree shrew.</title>
        <authorList>
            <person name="Fan Y."/>
            <person name="Huang Z.Y."/>
            <person name="Cao C.C."/>
            <person name="Chen C.S."/>
            <person name="Chen Y.X."/>
            <person name="Fan D.D."/>
            <person name="He J."/>
            <person name="Hou H.L."/>
            <person name="Hu L."/>
            <person name="Hu X.T."/>
            <person name="Jiang X.T."/>
            <person name="Lai R."/>
            <person name="Lang Y.S."/>
            <person name="Liang B."/>
            <person name="Liao S.G."/>
            <person name="Mu D."/>
            <person name="Ma Y.Y."/>
            <person name="Niu Y.Y."/>
            <person name="Sun X.Q."/>
            <person name="Xia J.Q."/>
            <person name="Xiao J."/>
            <person name="Xiong Z.Q."/>
            <person name="Xu L."/>
            <person name="Yang L."/>
            <person name="Zhang Y."/>
            <person name="Zhao W."/>
            <person name="Zhao X.D."/>
            <person name="Zheng Y.T."/>
            <person name="Zhou J.M."/>
            <person name="Zhu Y.B."/>
            <person name="Zhang G.J."/>
            <person name="Wang J."/>
            <person name="Yao Y.G."/>
        </authorList>
    </citation>
    <scope>NUCLEOTIDE SEQUENCE [LARGE SCALE GENOMIC DNA]</scope>
</reference>
<proteinExistence type="predicted"/>
<dbReference type="GO" id="GO:0032934">
    <property type="term" value="F:sterol binding"/>
    <property type="evidence" value="ECO:0007669"/>
    <property type="project" value="TreeGrafter"/>
</dbReference>
<evidence type="ECO:0000256" key="2">
    <source>
        <dbReference type="ARBA" id="ARBA00023055"/>
    </source>
</evidence>
<evidence type="ECO:0000313" key="6">
    <source>
        <dbReference type="Proteomes" id="UP000011518"/>
    </source>
</evidence>
<dbReference type="GO" id="GO:0006869">
    <property type="term" value="P:lipid transport"/>
    <property type="evidence" value="ECO:0007669"/>
    <property type="project" value="UniProtKB-KW"/>
</dbReference>
<dbReference type="AlphaFoldDB" id="L9KWI0"/>
<reference evidence="6" key="1">
    <citation type="submission" date="2012-07" db="EMBL/GenBank/DDBJ databases">
        <title>Genome of the Chinese tree shrew, a rising model animal genetically related to primates.</title>
        <authorList>
            <person name="Zhang G."/>
            <person name="Fan Y."/>
            <person name="Yao Y."/>
            <person name="Huang Z."/>
        </authorList>
    </citation>
    <scope>NUCLEOTIDE SEQUENCE [LARGE SCALE GENOMIC DNA]</scope>
</reference>
<sequence>MASIMEGPLSKWTNVMKGWQYRWFVLDYNAGLLSYYTIECPVQGTHSSDQRETSLTDALTFERREFPTRESLVRERIVRCTLDVMFWCSSSDNWKGVGHKDESEIWLQGEMMRHAHTLFSCKVEVIGALRKGAVIGIDDEDDSTFTITVDQKTFHFQVNNTNAICLCYVSALHAMVHR</sequence>
<dbReference type="STRING" id="246437.L9KWI0"/>
<name>L9KWI0_TUPCH</name>